<dbReference type="SMART" id="SM00866">
    <property type="entry name" value="UTRA"/>
    <property type="match status" value="1"/>
</dbReference>
<dbReference type="InterPro" id="IPR011663">
    <property type="entry name" value="UTRA"/>
</dbReference>
<dbReference type="InterPro" id="IPR000524">
    <property type="entry name" value="Tscrpt_reg_HTH_GntR"/>
</dbReference>
<reference evidence="5 6" key="1">
    <citation type="submission" date="2019-10" db="EMBL/GenBank/DDBJ databases">
        <authorList>
            <person name="Nie G."/>
            <person name="Ming H."/>
            <person name="Yi B."/>
        </authorList>
    </citation>
    <scope>NUCLEOTIDE SEQUENCE [LARGE SCALE GENOMIC DNA]</scope>
    <source>
        <strain evidence="5 6">CFH 90414</strain>
    </source>
</reference>
<protein>
    <submittedName>
        <fullName evidence="5">UTRA domain-containing protein</fullName>
    </submittedName>
</protein>
<keyword evidence="1" id="KW-0805">Transcription regulation</keyword>
<accession>A0A6I2F2X5</accession>
<sequence>MPQLPEQRLPVELFLDLDRGGPVPLYYQVASRLERAIRDQTLPAGARLENEVALAARLGLSRPTIRRAIQDLVDQGLLVRRRGIGTQVVHGKVTRNVELTSLFEDLERSGQKPETSVLSIEQVVADEHVAEGLGVERGSPVLHISRLRSADGVPLAILDNVLPEAFVDLDRADLERHGLYQLLRARGVTMRVAKQRIGARAATTKEAGLLDLPRSAPVLTMSRTAFDNSGVAVEFGQHCYRPDRYSFEVTLVDR</sequence>
<keyword evidence="6" id="KW-1185">Reference proteome</keyword>
<dbReference type="SUPFAM" id="SSF64288">
    <property type="entry name" value="Chorismate lyase-like"/>
    <property type="match status" value="1"/>
</dbReference>
<evidence type="ECO:0000256" key="1">
    <source>
        <dbReference type="ARBA" id="ARBA00023015"/>
    </source>
</evidence>
<dbReference type="EMBL" id="WJIF01000003">
    <property type="protein sequence ID" value="MRG59885.1"/>
    <property type="molecule type" value="Genomic_DNA"/>
</dbReference>
<dbReference type="Pfam" id="PF07702">
    <property type="entry name" value="UTRA"/>
    <property type="match status" value="1"/>
</dbReference>
<dbReference type="InterPro" id="IPR050679">
    <property type="entry name" value="Bact_HTH_transcr_reg"/>
</dbReference>
<name>A0A6I2F2X5_9MICO</name>
<dbReference type="PANTHER" id="PTHR44846:SF17">
    <property type="entry name" value="GNTR-FAMILY TRANSCRIPTIONAL REGULATOR"/>
    <property type="match status" value="1"/>
</dbReference>
<dbReference type="CDD" id="cd07377">
    <property type="entry name" value="WHTH_GntR"/>
    <property type="match status" value="1"/>
</dbReference>
<evidence type="ECO:0000313" key="6">
    <source>
        <dbReference type="Proteomes" id="UP000431080"/>
    </source>
</evidence>
<evidence type="ECO:0000259" key="4">
    <source>
        <dbReference type="PROSITE" id="PS50949"/>
    </source>
</evidence>
<dbReference type="Proteomes" id="UP000431080">
    <property type="component" value="Unassembled WGS sequence"/>
</dbReference>
<evidence type="ECO:0000256" key="3">
    <source>
        <dbReference type="ARBA" id="ARBA00023163"/>
    </source>
</evidence>
<dbReference type="Pfam" id="PF00392">
    <property type="entry name" value="GntR"/>
    <property type="match status" value="1"/>
</dbReference>
<dbReference type="GO" id="GO:0045892">
    <property type="term" value="P:negative regulation of DNA-templated transcription"/>
    <property type="evidence" value="ECO:0007669"/>
    <property type="project" value="TreeGrafter"/>
</dbReference>
<organism evidence="5 6">
    <name type="scientific">Agromyces agglutinans</name>
    <dbReference type="NCBI Taxonomy" id="2662258"/>
    <lineage>
        <taxon>Bacteria</taxon>
        <taxon>Bacillati</taxon>
        <taxon>Actinomycetota</taxon>
        <taxon>Actinomycetes</taxon>
        <taxon>Micrococcales</taxon>
        <taxon>Microbacteriaceae</taxon>
        <taxon>Agromyces</taxon>
    </lineage>
</organism>
<feature type="domain" description="HTH gntR-type" evidence="4">
    <location>
        <begin position="23"/>
        <end position="91"/>
    </location>
</feature>
<dbReference type="Gene3D" id="3.40.1410.10">
    <property type="entry name" value="Chorismate lyase-like"/>
    <property type="match status" value="1"/>
</dbReference>
<dbReference type="Gene3D" id="1.10.10.10">
    <property type="entry name" value="Winged helix-like DNA-binding domain superfamily/Winged helix DNA-binding domain"/>
    <property type="match status" value="1"/>
</dbReference>
<keyword evidence="2" id="KW-0238">DNA-binding</keyword>
<dbReference type="PROSITE" id="PS50949">
    <property type="entry name" value="HTH_GNTR"/>
    <property type="match status" value="1"/>
</dbReference>
<dbReference type="PRINTS" id="PR00035">
    <property type="entry name" value="HTHGNTR"/>
</dbReference>
<evidence type="ECO:0000313" key="5">
    <source>
        <dbReference type="EMBL" id="MRG59885.1"/>
    </source>
</evidence>
<dbReference type="GO" id="GO:0003677">
    <property type="term" value="F:DNA binding"/>
    <property type="evidence" value="ECO:0007669"/>
    <property type="project" value="UniProtKB-KW"/>
</dbReference>
<dbReference type="SUPFAM" id="SSF46785">
    <property type="entry name" value="Winged helix' DNA-binding domain"/>
    <property type="match status" value="1"/>
</dbReference>
<gene>
    <name evidence="5" type="ORF">GE115_08385</name>
</gene>
<dbReference type="InterPro" id="IPR028978">
    <property type="entry name" value="Chorismate_lyase_/UTRA_dom_sf"/>
</dbReference>
<keyword evidence="3" id="KW-0804">Transcription</keyword>
<evidence type="ECO:0000256" key="2">
    <source>
        <dbReference type="ARBA" id="ARBA00023125"/>
    </source>
</evidence>
<dbReference type="RefSeq" id="WP_153684293.1">
    <property type="nucleotide sequence ID" value="NZ_WJIF01000003.1"/>
</dbReference>
<dbReference type="SMART" id="SM00345">
    <property type="entry name" value="HTH_GNTR"/>
    <property type="match status" value="1"/>
</dbReference>
<dbReference type="InterPro" id="IPR036390">
    <property type="entry name" value="WH_DNA-bd_sf"/>
</dbReference>
<dbReference type="PANTHER" id="PTHR44846">
    <property type="entry name" value="MANNOSYL-D-GLYCERATE TRANSPORT/METABOLISM SYSTEM REPRESSOR MNGR-RELATED"/>
    <property type="match status" value="1"/>
</dbReference>
<proteinExistence type="predicted"/>
<comment type="caution">
    <text evidence="5">The sequence shown here is derived from an EMBL/GenBank/DDBJ whole genome shotgun (WGS) entry which is preliminary data.</text>
</comment>
<dbReference type="InterPro" id="IPR036388">
    <property type="entry name" value="WH-like_DNA-bd_sf"/>
</dbReference>
<dbReference type="AlphaFoldDB" id="A0A6I2F2X5"/>
<dbReference type="GO" id="GO:0003700">
    <property type="term" value="F:DNA-binding transcription factor activity"/>
    <property type="evidence" value="ECO:0007669"/>
    <property type="project" value="InterPro"/>
</dbReference>